<dbReference type="OrthoDB" id="300863at2"/>
<sequence>MSLLQSNGQTAKRKNAPDETVCVEEGEDVLVDLWVSEKGLSWSLSRLNSKDPHGRGYRTLRPIDVRAAVSGLELLSRVFSNTEKVDADIRTYCERLSGELATVLSRMGRMEVGKGSVKTSLLATA</sequence>
<keyword evidence="2" id="KW-1185">Reference proteome</keyword>
<accession>A0A5C6EPZ4</accession>
<proteinExistence type="predicted"/>
<gene>
    <name evidence="1" type="ORF">Poly59_40640</name>
</gene>
<reference evidence="1 2" key="1">
    <citation type="submission" date="2019-02" db="EMBL/GenBank/DDBJ databases">
        <title>Deep-cultivation of Planctomycetes and their phenomic and genomic characterization uncovers novel biology.</title>
        <authorList>
            <person name="Wiegand S."/>
            <person name="Jogler M."/>
            <person name="Boedeker C."/>
            <person name="Pinto D."/>
            <person name="Vollmers J."/>
            <person name="Rivas-Marin E."/>
            <person name="Kohn T."/>
            <person name="Peeters S.H."/>
            <person name="Heuer A."/>
            <person name="Rast P."/>
            <person name="Oberbeckmann S."/>
            <person name="Bunk B."/>
            <person name="Jeske O."/>
            <person name="Meyerdierks A."/>
            <person name="Storesund J.E."/>
            <person name="Kallscheuer N."/>
            <person name="Luecker S."/>
            <person name="Lage O.M."/>
            <person name="Pohl T."/>
            <person name="Merkel B.J."/>
            <person name="Hornburger P."/>
            <person name="Mueller R.-W."/>
            <person name="Bruemmer F."/>
            <person name="Labrenz M."/>
            <person name="Spormann A.M."/>
            <person name="Op Den Camp H."/>
            <person name="Overmann J."/>
            <person name="Amann R."/>
            <person name="Jetten M.S.M."/>
            <person name="Mascher T."/>
            <person name="Medema M.H."/>
            <person name="Devos D.P."/>
            <person name="Kaster A.-K."/>
            <person name="Ovreas L."/>
            <person name="Rohde M."/>
            <person name="Galperin M.Y."/>
            <person name="Jogler C."/>
        </authorList>
    </citation>
    <scope>NUCLEOTIDE SEQUENCE [LARGE SCALE GENOMIC DNA]</scope>
    <source>
        <strain evidence="1 2">Poly59</strain>
    </source>
</reference>
<dbReference type="Proteomes" id="UP000317977">
    <property type="component" value="Unassembled WGS sequence"/>
</dbReference>
<evidence type="ECO:0000313" key="1">
    <source>
        <dbReference type="EMBL" id="TWU49449.1"/>
    </source>
</evidence>
<dbReference type="RefSeq" id="WP_146535707.1">
    <property type="nucleotide sequence ID" value="NZ_SJPX01000004.1"/>
</dbReference>
<protein>
    <submittedName>
        <fullName evidence="1">Uncharacterized protein</fullName>
    </submittedName>
</protein>
<organism evidence="1 2">
    <name type="scientific">Rubripirellula reticaptiva</name>
    <dbReference type="NCBI Taxonomy" id="2528013"/>
    <lineage>
        <taxon>Bacteria</taxon>
        <taxon>Pseudomonadati</taxon>
        <taxon>Planctomycetota</taxon>
        <taxon>Planctomycetia</taxon>
        <taxon>Pirellulales</taxon>
        <taxon>Pirellulaceae</taxon>
        <taxon>Rubripirellula</taxon>
    </lineage>
</organism>
<dbReference type="AlphaFoldDB" id="A0A5C6EPZ4"/>
<name>A0A5C6EPZ4_9BACT</name>
<evidence type="ECO:0000313" key="2">
    <source>
        <dbReference type="Proteomes" id="UP000317977"/>
    </source>
</evidence>
<dbReference type="EMBL" id="SJPX01000004">
    <property type="protein sequence ID" value="TWU49449.1"/>
    <property type="molecule type" value="Genomic_DNA"/>
</dbReference>
<comment type="caution">
    <text evidence="1">The sequence shown here is derived from an EMBL/GenBank/DDBJ whole genome shotgun (WGS) entry which is preliminary data.</text>
</comment>